<organism evidence="1 2">
    <name type="scientific">Eumeta variegata</name>
    <name type="common">Bagworm moth</name>
    <name type="synonym">Eumeta japonica</name>
    <dbReference type="NCBI Taxonomy" id="151549"/>
    <lineage>
        <taxon>Eukaryota</taxon>
        <taxon>Metazoa</taxon>
        <taxon>Ecdysozoa</taxon>
        <taxon>Arthropoda</taxon>
        <taxon>Hexapoda</taxon>
        <taxon>Insecta</taxon>
        <taxon>Pterygota</taxon>
        <taxon>Neoptera</taxon>
        <taxon>Endopterygota</taxon>
        <taxon>Lepidoptera</taxon>
        <taxon>Glossata</taxon>
        <taxon>Ditrysia</taxon>
        <taxon>Tineoidea</taxon>
        <taxon>Psychidae</taxon>
        <taxon>Oiketicinae</taxon>
        <taxon>Eumeta</taxon>
    </lineage>
</organism>
<comment type="caution">
    <text evidence="1">The sequence shown here is derived from an EMBL/GenBank/DDBJ whole genome shotgun (WGS) entry which is preliminary data.</text>
</comment>
<proteinExistence type="predicted"/>
<gene>
    <name evidence="1" type="ORF">EVAR_15106_1</name>
</gene>
<accession>A0A4C1UHX4</accession>
<sequence>MPADAHSLITAAQVTKVRRAASIPSDVGPRTPLGQIFGSLYLVIFHRRVGPIICSDGLYFVLPSCFGSNSASVSMRSTPYSHGLRPPIVSEAWHVTRDPLTSI</sequence>
<reference evidence="1 2" key="1">
    <citation type="journal article" date="2019" name="Commun. Biol.">
        <title>The bagworm genome reveals a unique fibroin gene that provides high tensile strength.</title>
        <authorList>
            <person name="Kono N."/>
            <person name="Nakamura H."/>
            <person name="Ohtoshi R."/>
            <person name="Tomita M."/>
            <person name="Numata K."/>
            <person name="Arakawa K."/>
        </authorList>
    </citation>
    <scope>NUCLEOTIDE SEQUENCE [LARGE SCALE GENOMIC DNA]</scope>
</reference>
<dbReference type="Proteomes" id="UP000299102">
    <property type="component" value="Unassembled WGS sequence"/>
</dbReference>
<evidence type="ECO:0000313" key="1">
    <source>
        <dbReference type="EMBL" id="GBP26093.1"/>
    </source>
</evidence>
<protein>
    <submittedName>
        <fullName evidence="1">Uncharacterized protein</fullName>
    </submittedName>
</protein>
<keyword evidence="2" id="KW-1185">Reference proteome</keyword>
<name>A0A4C1UHX4_EUMVA</name>
<dbReference type="AlphaFoldDB" id="A0A4C1UHX4"/>
<evidence type="ECO:0000313" key="2">
    <source>
        <dbReference type="Proteomes" id="UP000299102"/>
    </source>
</evidence>
<dbReference type="EMBL" id="BGZK01000176">
    <property type="protein sequence ID" value="GBP26093.1"/>
    <property type="molecule type" value="Genomic_DNA"/>
</dbReference>